<evidence type="ECO:0000259" key="1">
    <source>
        <dbReference type="SMART" id="SM01257"/>
    </source>
</evidence>
<gene>
    <name evidence="2" type="ORF">NXF25_019889</name>
</gene>
<dbReference type="InterPro" id="IPR043444">
    <property type="entry name" value="TESPA1-like"/>
</dbReference>
<dbReference type="PANTHER" id="PTHR17469">
    <property type="entry name" value="SPERM SPECIFIC ANTIGEN 2-RELATED"/>
    <property type="match status" value="1"/>
</dbReference>
<proteinExistence type="predicted"/>
<evidence type="ECO:0000313" key="3">
    <source>
        <dbReference type="Proteomes" id="UP001474421"/>
    </source>
</evidence>
<protein>
    <submittedName>
        <fullName evidence="2">Coiled coil domain-containing protein</fullName>
    </submittedName>
</protein>
<reference evidence="2 3" key="1">
    <citation type="journal article" date="2024" name="Proc. Natl. Acad. Sci. U.S.A.">
        <title>The genetic regulatory architecture and epigenomic basis for age-related changes in rattlesnake venom.</title>
        <authorList>
            <person name="Hogan M.P."/>
            <person name="Holding M.L."/>
            <person name="Nystrom G.S."/>
            <person name="Colston T.J."/>
            <person name="Bartlett D.A."/>
            <person name="Mason A.J."/>
            <person name="Ellsworth S.A."/>
            <person name="Rautsaw R.M."/>
            <person name="Lawrence K.C."/>
            <person name="Strickland J.L."/>
            <person name="He B."/>
            <person name="Fraser P."/>
            <person name="Margres M.J."/>
            <person name="Gilbert D.M."/>
            <person name="Gibbs H.L."/>
            <person name="Parkinson C.L."/>
            <person name="Rokyta D.R."/>
        </authorList>
    </citation>
    <scope>NUCLEOTIDE SEQUENCE [LARGE SCALE GENOMIC DNA]</scope>
    <source>
        <strain evidence="2">DRR0105</strain>
    </source>
</reference>
<dbReference type="EMBL" id="JAOTOJ010000008">
    <property type="protein sequence ID" value="KAK9396528.1"/>
    <property type="molecule type" value="Genomic_DNA"/>
</dbReference>
<name>A0AAW1B4D5_CROAD</name>
<organism evidence="2 3">
    <name type="scientific">Crotalus adamanteus</name>
    <name type="common">Eastern diamondback rattlesnake</name>
    <dbReference type="NCBI Taxonomy" id="8729"/>
    <lineage>
        <taxon>Eukaryota</taxon>
        <taxon>Metazoa</taxon>
        <taxon>Chordata</taxon>
        <taxon>Craniata</taxon>
        <taxon>Vertebrata</taxon>
        <taxon>Euteleostomi</taxon>
        <taxon>Lepidosauria</taxon>
        <taxon>Squamata</taxon>
        <taxon>Bifurcata</taxon>
        <taxon>Unidentata</taxon>
        <taxon>Episquamata</taxon>
        <taxon>Toxicofera</taxon>
        <taxon>Serpentes</taxon>
        <taxon>Colubroidea</taxon>
        <taxon>Viperidae</taxon>
        <taxon>Crotalinae</taxon>
        <taxon>Crotalus</taxon>
    </lineage>
</organism>
<comment type="caution">
    <text evidence="2">The sequence shown here is derived from an EMBL/GenBank/DDBJ whole genome shotgun (WGS) entry which is preliminary data.</text>
</comment>
<sequence>MTVQNYTRSLHYFSQMPILSRWNNASSPHSLLSPKSVVEWLDFSEKDPVEVLLALGFGVEEPDICTRIPSRFISCPSIAEGINIKVFIEAQQQRMKVEASSLHGRFRQLEILDHMTSACSSLLGHMSTRQQKIEEGKREEKARINIPKGKPQAKKRRIGQIQSFEDETFWGNPHENISDAITTRTSSCQSDSSGFLEDSLEPLPLQVLPLPTTNEG</sequence>
<evidence type="ECO:0000313" key="2">
    <source>
        <dbReference type="EMBL" id="KAK9396528.1"/>
    </source>
</evidence>
<dbReference type="InterPro" id="IPR029325">
    <property type="entry name" value="ITPR-bd"/>
</dbReference>
<dbReference type="AlphaFoldDB" id="A0AAW1B4D5"/>
<keyword evidence="3" id="KW-1185">Reference proteome</keyword>
<dbReference type="Pfam" id="PF14722">
    <property type="entry name" value="KRAP_IP3R_bind"/>
    <property type="match status" value="1"/>
</dbReference>
<dbReference type="Proteomes" id="UP001474421">
    <property type="component" value="Unassembled WGS sequence"/>
</dbReference>
<dbReference type="PANTHER" id="PTHR17469:SF14">
    <property type="entry name" value="PROTEIN ITPRID1"/>
    <property type="match status" value="1"/>
</dbReference>
<feature type="domain" description="ITPR-interacting" evidence="1">
    <location>
        <begin position="17"/>
        <end position="168"/>
    </location>
</feature>
<dbReference type="SMART" id="SM01257">
    <property type="entry name" value="KRAP_IP3R_bind"/>
    <property type="match status" value="1"/>
</dbReference>
<accession>A0AAW1B4D5</accession>
<dbReference type="GO" id="GO:0005102">
    <property type="term" value="F:signaling receptor binding"/>
    <property type="evidence" value="ECO:0007669"/>
    <property type="project" value="InterPro"/>
</dbReference>